<evidence type="ECO:0000256" key="4">
    <source>
        <dbReference type="ARBA" id="ARBA00022692"/>
    </source>
</evidence>
<evidence type="ECO:0000256" key="3">
    <source>
        <dbReference type="ARBA" id="ARBA00017057"/>
    </source>
</evidence>
<keyword evidence="6 10" id="KW-1133">Transmembrane helix</keyword>
<dbReference type="RefSeq" id="XP_001881266.1">
    <property type="nucleotide sequence ID" value="XM_001881231.1"/>
</dbReference>
<dbReference type="Pfam" id="PF06703">
    <property type="entry name" value="SPC25"/>
    <property type="match status" value="1"/>
</dbReference>
<dbReference type="GO" id="GO:0045047">
    <property type="term" value="P:protein targeting to ER"/>
    <property type="evidence" value="ECO:0007669"/>
    <property type="project" value="TreeGrafter"/>
</dbReference>
<feature type="transmembrane region" description="Helical" evidence="10">
    <location>
        <begin position="96"/>
        <end position="114"/>
    </location>
</feature>
<evidence type="ECO:0000256" key="6">
    <source>
        <dbReference type="ARBA" id="ARBA00022989"/>
    </source>
</evidence>
<reference evidence="11 12" key="1">
    <citation type="journal article" date="2008" name="Nature">
        <title>The genome of Laccaria bicolor provides insights into mycorrhizal symbiosis.</title>
        <authorList>
            <person name="Martin F."/>
            <person name="Aerts A."/>
            <person name="Ahren D."/>
            <person name="Brun A."/>
            <person name="Danchin E.G.J."/>
            <person name="Duchaussoy F."/>
            <person name="Gibon J."/>
            <person name="Kohler A."/>
            <person name="Lindquist E."/>
            <person name="Pereda V."/>
            <person name="Salamov A."/>
            <person name="Shapiro H.J."/>
            <person name="Wuyts J."/>
            <person name="Blaudez D."/>
            <person name="Buee M."/>
            <person name="Brokstein P."/>
            <person name="Canbaeck B."/>
            <person name="Cohen D."/>
            <person name="Courty P.E."/>
            <person name="Coutinho P.M."/>
            <person name="Delaruelle C."/>
            <person name="Detter J.C."/>
            <person name="Deveau A."/>
            <person name="DiFazio S."/>
            <person name="Duplessis S."/>
            <person name="Fraissinet-Tachet L."/>
            <person name="Lucic E."/>
            <person name="Frey-Klett P."/>
            <person name="Fourrey C."/>
            <person name="Feussner I."/>
            <person name="Gay G."/>
            <person name="Grimwood J."/>
            <person name="Hoegger P.J."/>
            <person name="Jain P."/>
            <person name="Kilaru S."/>
            <person name="Labbe J."/>
            <person name="Lin Y.C."/>
            <person name="Legue V."/>
            <person name="Le Tacon F."/>
            <person name="Marmeisse R."/>
            <person name="Melayah D."/>
            <person name="Montanini B."/>
            <person name="Muratet M."/>
            <person name="Nehls U."/>
            <person name="Niculita-Hirzel H."/>
            <person name="Oudot-Le Secq M.P."/>
            <person name="Peter M."/>
            <person name="Quesneville H."/>
            <person name="Rajashekar B."/>
            <person name="Reich M."/>
            <person name="Rouhier N."/>
            <person name="Schmutz J."/>
            <person name="Yin T."/>
            <person name="Chalot M."/>
            <person name="Henrissat B."/>
            <person name="Kuees U."/>
            <person name="Lucas S."/>
            <person name="Van de Peer Y."/>
            <person name="Podila G.K."/>
            <person name="Polle A."/>
            <person name="Pukkila P.J."/>
            <person name="Richardson P.M."/>
            <person name="Rouze P."/>
            <person name="Sanders I.R."/>
            <person name="Stajich J.E."/>
            <person name="Tunlid A."/>
            <person name="Tuskan G."/>
            <person name="Grigoriev I.V."/>
        </authorList>
    </citation>
    <scope>NUCLEOTIDE SEQUENCE [LARGE SCALE GENOMIC DNA]</scope>
    <source>
        <strain evidence="12">S238N-H82 / ATCC MYA-4686</strain>
    </source>
</reference>
<evidence type="ECO:0000256" key="5">
    <source>
        <dbReference type="ARBA" id="ARBA00022824"/>
    </source>
</evidence>
<evidence type="ECO:0000256" key="8">
    <source>
        <dbReference type="ARBA" id="ARBA00045608"/>
    </source>
</evidence>
<sequence>MARSKKHAAQNGSSSISTSTEDLSSNNDVKQLLTPSSPDRPTGPLSVVIPPEDREVVKVNNASFTELKNACDDAVKRYLSRPDLFKQIHLHTDIRLGLGWLSVFVAAGTALYGYKIDFEKSKPVVTIGLVLYMVLTALSTLYAYFIEGETVFVGKRKTFSKRIITERISLSSHTEPVAGSKPPAYQLALHYVRSTNGGKSLLAKGRTRGVKGYNEFFDEQGTMDQERFERWVGELVEEAMDGKAA</sequence>
<keyword evidence="12" id="KW-1185">Reference proteome</keyword>
<dbReference type="Proteomes" id="UP000001194">
    <property type="component" value="Unassembled WGS sequence"/>
</dbReference>
<dbReference type="GO" id="GO:0006465">
    <property type="term" value="P:signal peptide processing"/>
    <property type="evidence" value="ECO:0007669"/>
    <property type="project" value="InterPro"/>
</dbReference>
<dbReference type="HOGENOM" id="CLU_080518_1_0_1"/>
<dbReference type="InParanoid" id="B0DBJ5"/>
<evidence type="ECO:0000256" key="1">
    <source>
        <dbReference type="ARBA" id="ARBA00004477"/>
    </source>
</evidence>
<feature type="compositionally biased region" description="Polar residues" evidence="9">
    <location>
        <begin position="26"/>
        <end position="39"/>
    </location>
</feature>
<feature type="compositionally biased region" description="Low complexity" evidence="9">
    <location>
        <begin position="13"/>
        <end position="25"/>
    </location>
</feature>
<evidence type="ECO:0000256" key="9">
    <source>
        <dbReference type="SAM" id="MobiDB-lite"/>
    </source>
</evidence>
<feature type="transmembrane region" description="Helical" evidence="10">
    <location>
        <begin position="126"/>
        <end position="146"/>
    </location>
</feature>
<gene>
    <name evidence="11" type="ORF">LACBIDRAFT_297591</name>
</gene>
<keyword evidence="5" id="KW-0256">Endoplasmic reticulum</keyword>
<feature type="region of interest" description="Disordered" evidence="9">
    <location>
        <begin position="1"/>
        <end position="48"/>
    </location>
</feature>
<dbReference type="PANTHER" id="PTHR13085">
    <property type="entry name" value="MICROSOMAL SIGNAL PEPTIDASE 25 KDA SUBUNIT"/>
    <property type="match status" value="1"/>
</dbReference>
<proteinExistence type="inferred from homology"/>
<comment type="subcellular location">
    <subcellularLocation>
        <location evidence="1">Endoplasmic reticulum membrane</location>
        <topology evidence="1">Multi-pass membrane protein</topology>
    </subcellularLocation>
</comment>
<comment type="function">
    <text evidence="8">Component of the signal peptidase complex (SPC) which catalyzes the cleavage of N-terminal signal sequences from nascent proteins as they are translocated into the lumen of the endoplasmic reticulum. Enhances the enzymatic activity of SPC and facilitates the interactions between different components of the translocation site.</text>
</comment>
<dbReference type="AlphaFoldDB" id="B0DBJ5"/>
<dbReference type="PANTHER" id="PTHR13085:SF0">
    <property type="entry name" value="SIGNAL PEPTIDASE COMPLEX SUBUNIT 2"/>
    <property type="match status" value="1"/>
</dbReference>
<dbReference type="KEGG" id="lbc:LACBIDRAFT_297591"/>
<keyword evidence="4 10" id="KW-0812">Transmembrane</keyword>
<evidence type="ECO:0000313" key="12">
    <source>
        <dbReference type="Proteomes" id="UP000001194"/>
    </source>
</evidence>
<evidence type="ECO:0000256" key="2">
    <source>
        <dbReference type="ARBA" id="ARBA00007324"/>
    </source>
</evidence>
<comment type="similarity">
    <text evidence="2">Belongs to the SPCS2 family.</text>
</comment>
<keyword evidence="7 10" id="KW-0472">Membrane</keyword>
<protein>
    <recommendedName>
        <fullName evidence="3">Signal peptidase complex subunit 2</fullName>
    </recommendedName>
</protein>
<dbReference type="STRING" id="486041.B0DBJ5"/>
<dbReference type="EMBL" id="DS547102">
    <property type="protein sequence ID" value="EDR08196.1"/>
    <property type="molecule type" value="Genomic_DNA"/>
</dbReference>
<evidence type="ECO:0000256" key="10">
    <source>
        <dbReference type="SAM" id="Phobius"/>
    </source>
</evidence>
<dbReference type="GO" id="GO:0005787">
    <property type="term" value="C:signal peptidase complex"/>
    <property type="evidence" value="ECO:0007669"/>
    <property type="project" value="InterPro"/>
</dbReference>
<evidence type="ECO:0000256" key="7">
    <source>
        <dbReference type="ARBA" id="ARBA00023136"/>
    </source>
</evidence>
<dbReference type="GeneID" id="6076800"/>
<organism evidence="12">
    <name type="scientific">Laccaria bicolor (strain S238N-H82 / ATCC MYA-4686)</name>
    <name type="common">Bicoloured deceiver</name>
    <name type="synonym">Laccaria laccata var. bicolor</name>
    <dbReference type="NCBI Taxonomy" id="486041"/>
    <lineage>
        <taxon>Eukaryota</taxon>
        <taxon>Fungi</taxon>
        <taxon>Dikarya</taxon>
        <taxon>Basidiomycota</taxon>
        <taxon>Agaricomycotina</taxon>
        <taxon>Agaricomycetes</taxon>
        <taxon>Agaricomycetidae</taxon>
        <taxon>Agaricales</taxon>
        <taxon>Agaricineae</taxon>
        <taxon>Hydnangiaceae</taxon>
        <taxon>Laccaria</taxon>
    </lineage>
</organism>
<evidence type="ECO:0000313" key="11">
    <source>
        <dbReference type="EMBL" id="EDR08196.1"/>
    </source>
</evidence>
<name>B0DBJ5_LACBS</name>
<accession>B0DBJ5</accession>
<dbReference type="InterPro" id="IPR009582">
    <property type="entry name" value="Spc2/SPCS2"/>
</dbReference>
<dbReference type="OrthoDB" id="29558at2759"/>